<reference evidence="2" key="1">
    <citation type="journal article" date="2024" name="Front. Bioeng. Biotechnol.">
        <title>Genome-scale model development and genomic sequencing of the oleaginous clade Lipomyces.</title>
        <authorList>
            <person name="Czajka J.J."/>
            <person name="Han Y."/>
            <person name="Kim J."/>
            <person name="Mondo S.J."/>
            <person name="Hofstad B.A."/>
            <person name="Robles A."/>
            <person name="Haridas S."/>
            <person name="Riley R."/>
            <person name="LaButti K."/>
            <person name="Pangilinan J."/>
            <person name="Andreopoulos W."/>
            <person name="Lipzen A."/>
            <person name="Yan J."/>
            <person name="Wang M."/>
            <person name="Ng V."/>
            <person name="Grigoriev I.V."/>
            <person name="Spatafora J.W."/>
            <person name="Magnuson J.K."/>
            <person name="Baker S.E."/>
            <person name="Pomraning K.R."/>
        </authorList>
    </citation>
    <scope>NUCLEOTIDE SEQUENCE [LARGE SCALE GENOMIC DNA]</scope>
    <source>
        <strain evidence="2">CBS 10300</strain>
    </source>
</reference>
<dbReference type="EMBL" id="MU970095">
    <property type="protein sequence ID" value="KAK9321567.1"/>
    <property type="molecule type" value="Genomic_DNA"/>
</dbReference>
<sequence>MSTGRTFKLNDGNVIPALGLGTWQSPDTEVYEAVLTAIKTGYKHIDAAFCYGNEGPVGKAIKDSGVPRESIFLTSKLWSTGHTRVAEDLHASLQNLGVEYLDLYLMHWPVTLNPHGNHPLFPTTPTGQRDILPQSEWNYIKTWAAMQELLKTGKVKSIGVSNFSTYHFDQLLKASTTTIVPAVNQVEMHPYNPQEKLVRYCNEKGIHLTAYSPLGSTAAPLQEEYIVKKVAERVGKSSAQVLISWAIWRGTSVIPKSVTPSRVRSNFEDFVLSDADGELINEISEVTRRRIVAPNWGVKIFYDDDE</sequence>
<accession>A0ACC3TL40</accession>
<evidence type="ECO:0000313" key="2">
    <source>
        <dbReference type="Proteomes" id="UP001489719"/>
    </source>
</evidence>
<comment type="caution">
    <text evidence="1">The sequence shown here is derived from an EMBL/GenBank/DDBJ whole genome shotgun (WGS) entry which is preliminary data.</text>
</comment>
<dbReference type="Proteomes" id="UP001489719">
    <property type="component" value="Unassembled WGS sequence"/>
</dbReference>
<keyword evidence="2" id="KW-1185">Reference proteome</keyword>
<evidence type="ECO:0000313" key="1">
    <source>
        <dbReference type="EMBL" id="KAK9321567.1"/>
    </source>
</evidence>
<organism evidence="1 2">
    <name type="scientific">Lipomyces orientalis</name>
    <dbReference type="NCBI Taxonomy" id="1233043"/>
    <lineage>
        <taxon>Eukaryota</taxon>
        <taxon>Fungi</taxon>
        <taxon>Dikarya</taxon>
        <taxon>Ascomycota</taxon>
        <taxon>Saccharomycotina</taxon>
        <taxon>Lipomycetes</taxon>
        <taxon>Lipomycetales</taxon>
        <taxon>Lipomycetaceae</taxon>
        <taxon>Lipomyces</taxon>
    </lineage>
</organism>
<protein>
    <submittedName>
        <fullName evidence="1">NADP-dependent oxidoreductase domain-containing protein</fullName>
    </submittedName>
</protein>
<proteinExistence type="predicted"/>
<gene>
    <name evidence="1" type="ORF">V1517DRAFT_326014</name>
</gene>
<name>A0ACC3TL40_9ASCO</name>